<name>A0AB38T481_9HYPH</name>
<evidence type="ECO:0000313" key="1">
    <source>
        <dbReference type="EMBL" id="UTU49771.1"/>
    </source>
</evidence>
<dbReference type="AlphaFoldDB" id="A0AB38T481"/>
<dbReference type="GeneID" id="91561315"/>
<dbReference type="KEGG" id="mcic:A4R28_07935"/>
<sequence length="61" mass="6891">MKDKSGDIDHTLPQVAIDDQQVRQLAATTDLPSRQARELVRRHGNDPRKLEELARSINATN</sequence>
<gene>
    <name evidence="1" type="ORF">LRP29_19985</name>
</gene>
<keyword evidence="2" id="KW-1185">Reference proteome</keyword>
<evidence type="ECO:0000313" key="2">
    <source>
        <dbReference type="Proteomes" id="UP001060070"/>
    </source>
</evidence>
<dbReference type="Proteomes" id="UP001060070">
    <property type="component" value="Chromosome"/>
</dbReference>
<proteinExistence type="predicted"/>
<evidence type="ECO:0008006" key="3">
    <source>
        <dbReference type="Google" id="ProtNLM"/>
    </source>
</evidence>
<accession>A0AB38T481</accession>
<dbReference type="RefSeq" id="WP_013531520.1">
    <property type="nucleotide sequence ID" value="NZ_CP015062.1"/>
</dbReference>
<protein>
    <recommendedName>
        <fullName evidence="3">DUF3606 domain-containing protein</fullName>
    </recommendedName>
</protein>
<organism evidence="1 2">
    <name type="scientific">Mesorhizobium ciceri</name>
    <dbReference type="NCBI Taxonomy" id="39645"/>
    <lineage>
        <taxon>Bacteria</taxon>
        <taxon>Pseudomonadati</taxon>
        <taxon>Pseudomonadota</taxon>
        <taxon>Alphaproteobacteria</taxon>
        <taxon>Hyphomicrobiales</taxon>
        <taxon>Phyllobacteriaceae</taxon>
        <taxon>Mesorhizobium</taxon>
    </lineage>
</organism>
<reference evidence="1 2" key="1">
    <citation type="journal article" date="2022" name="Microbiol. Resour. Announc.">
        <title>Complete Genome Sequence of Mesorhizobium ciceri Strain R30, a Rhizobium Used as a Commercial Inoculant for Chickpea in Argentina.</title>
        <authorList>
            <person name="Foresto E."/>
            <person name="Revale S."/>
            <person name="Primo E."/>
            <person name="Nievas F."/>
            <person name="Carezzano E."/>
            <person name="Puente M."/>
            <person name="Alzari P."/>
            <person name="Mart M."/>
            <person name="Ben-Assaya M."/>
            <person name="Mornico D."/>
            <person name="Santoro M."/>
            <person name="Mart F."/>
            <person name="Giordano W."/>
            <person name="Bogino P."/>
        </authorList>
    </citation>
    <scope>NUCLEOTIDE SEQUENCE [LARGE SCALE GENOMIC DNA]</scope>
    <source>
        <strain evidence="1 2">R30</strain>
    </source>
</reference>
<dbReference type="EMBL" id="CP088147">
    <property type="protein sequence ID" value="UTU49771.1"/>
    <property type="molecule type" value="Genomic_DNA"/>
</dbReference>